<evidence type="ECO:0000313" key="1">
    <source>
        <dbReference type="EMBL" id="CAB4137454.1"/>
    </source>
</evidence>
<dbReference type="EMBL" id="LR796481">
    <property type="protein sequence ID" value="CAB4147589.1"/>
    <property type="molecule type" value="Genomic_DNA"/>
</dbReference>
<gene>
    <name evidence="1" type="ORF">UFOVP325_40</name>
    <name evidence="2" type="ORF">UFOVP430_35</name>
</gene>
<protein>
    <submittedName>
        <fullName evidence="2">Uncharacterized protein</fullName>
    </submittedName>
</protein>
<reference evidence="2" key="1">
    <citation type="submission" date="2020-04" db="EMBL/GenBank/DDBJ databases">
        <authorList>
            <person name="Chiriac C."/>
            <person name="Salcher M."/>
            <person name="Ghai R."/>
            <person name="Kavagutti S V."/>
        </authorList>
    </citation>
    <scope>NUCLEOTIDE SEQUENCE</scope>
</reference>
<name>A0A6J5MVA9_9CAUD</name>
<dbReference type="EMBL" id="LR796338">
    <property type="protein sequence ID" value="CAB4137454.1"/>
    <property type="molecule type" value="Genomic_DNA"/>
</dbReference>
<proteinExistence type="predicted"/>
<accession>A0A6J5MVA9</accession>
<organism evidence="2">
    <name type="scientific">uncultured Caudovirales phage</name>
    <dbReference type="NCBI Taxonomy" id="2100421"/>
    <lineage>
        <taxon>Viruses</taxon>
        <taxon>Duplodnaviria</taxon>
        <taxon>Heunggongvirae</taxon>
        <taxon>Uroviricota</taxon>
        <taxon>Caudoviricetes</taxon>
        <taxon>Peduoviridae</taxon>
        <taxon>Maltschvirus</taxon>
        <taxon>Maltschvirus maltsch</taxon>
    </lineage>
</organism>
<evidence type="ECO:0000313" key="2">
    <source>
        <dbReference type="EMBL" id="CAB4147589.1"/>
    </source>
</evidence>
<sequence>MGKTYRVGIVAEYTPDENNYLHWEDEYEIEDEDKDEDFVPRPETQLITLLRNELWEIIHNGINRDELYSMITIEVIEEN</sequence>